<sequence>MSPFLRKVKTASGATAVQIVEKRNGRRRILEHIGSAHNDTELAVLISAAQQRLHGHQDEMLPLETLRRDPAAPVVEHAASQLLWSVLTRAFAQLGFDAVEDEVFTALVGARIIEPTSKVDTLRVLGDLGVRVPHVNTLYNCLGRCVRSDYRSQIAAACWAHVLATGPVALVMYDLTTLHFEITDEDRLRKVGMSKERRVDPQVTVGLLVTAAGFPLEIAMFEGNHAETKTLIPVIEQFKTRHGLTDLVVVADAGMLSAANLNALEDAGCRFIVGSRQSRAPYDLEPHFAKHGNYIPDGSTVEISRDMGTGKAKRSRRVVYHYSFARHKRDDRTINAQITKAEKAAAGQRPVARDRFVKVTTDAEGKKAEVNWDVIDRARAAAGLKGYVTNIPTAIMDGAAVVAAYHDLWHVEESFRMAKNDLQARPIFHRKKDSIEAHLTVVFAALAVARYLQDRTGVTIKRLVQILRPLQSVTINIAGEQVTAHPRLTAEATAILDKIPDLAGH</sequence>
<dbReference type="SUPFAM" id="SSF53098">
    <property type="entry name" value="Ribonuclease H-like"/>
    <property type="match status" value="1"/>
</dbReference>
<gene>
    <name evidence="2" type="ORF">AADG42_02035</name>
</gene>
<dbReference type="EMBL" id="CP154795">
    <property type="protein sequence ID" value="XAN06133.1"/>
    <property type="molecule type" value="Genomic_DNA"/>
</dbReference>
<reference evidence="2 3" key="1">
    <citation type="submission" date="2024-04" db="EMBL/GenBank/DDBJ databases">
        <title>Isolation of an actinomycete strain from pig manure.</title>
        <authorList>
            <person name="Gong T."/>
            <person name="Yu Z."/>
            <person name="An M."/>
            <person name="Wei C."/>
            <person name="Yang W."/>
            <person name="Liu L."/>
        </authorList>
    </citation>
    <scope>NUCLEOTIDE SEQUENCE [LARGE SCALE GENOMIC DNA]</scope>
    <source>
        <strain evidence="2 3">ZF39</strain>
    </source>
</reference>
<name>A0ABZ3FJC5_9ACTN</name>
<proteinExistence type="predicted"/>
<dbReference type="InterPro" id="IPR047654">
    <property type="entry name" value="IS1634_transpos"/>
</dbReference>
<evidence type="ECO:0000313" key="3">
    <source>
        <dbReference type="Proteomes" id="UP001442841"/>
    </source>
</evidence>
<dbReference type="PANTHER" id="PTHR34614:SF2">
    <property type="entry name" value="TRANSPOSASE IS4-LIKE DOMAIN-CONTAINING PROTEIN"/>
    <property type="match status" value="1"/>
</dbReference>
<accession>A0ABZ3FJC5</accession>
<keyword evidence="3" id="KW-1185">Reference proteome</keyword>
<protein>
    <submittedName>
        <fullName evidence="2">IS1634 family transposase</fullName>
    </submittedName>
</protein>
<dbReference type="RefSeq" id="WP_425307565.1">
    <property type="nucleotide sequence ID" value="NZ_CP154795.1"/>
</dbReference>
<evidence type="ECO:0000313" key="2">
    <source>
        <dbReference type="EMBL" id="XAN06133.1"/>
    </source>
</evidence>
<dbReference type="PANTHER" id="PTHR34614">
    <property type="match status" value="1"/>
</dbReference>
<dbReference type="InterPro" id="IPR012337">
    <property type="entry name" value="RNaseH-like_sf"/>
</dbReference>
<dbReference type="Proteomes" id="UP001442841">
    <property type="component" value="Chromosome"/>
</dbReference>
<dbReference type="Gene3D" id="3.90.350.10">
    <property type="entry name" value="Transposase Inhibitor Protein From Tn5, Chain A, domain 1"/>
    <property type="match status" value="1"/>
</dbReference>
<dbReference type="Pfam" id="PF01609">
    <property type="entry name" value="DDE_Tnp_1"/>
    <property type="match status" value="1"/>
</dbReference>
<evidence type="ECO:0000259" key="1">
    <source>
        <dbReference type="Pfam" id="PF01609"/>
    </source>
</evidence>
<dbReference type="InterPro" id="IPR002559">
    <property type="entry name" value="Transposase_11"/>
</dbReference>
<feature type="domain" description="Transposase IS4-like" evidence="1">
    <location>
        <begin position="210"/>
        <end position="446"/>
    </location>
</feature>
<organism evidence="2 3">
    <name type="scientific">Ammonicoccus fulvus</name>
    <dbReference type="NCBI Taxonomy" id="3138240"/>
    <lineage>
        <taxon>Bacteria</taxon>
        <taxon>Bacillati</taxon>
        <taxon>Actinomycetota</taxon>
        <taxon>Actinomycetes</taxon>
        <taxon>Propionibacteriales</taxon>
        <taxon>Propionibacteriaceae</taxon>
        <taxon>Ammonicoccus</taxon>
    </lineage>
</organism>
<dbReference type="NCBIfam" id="NF033559">
    <property type="entry name" value="transpos_IS1634"/>
    <property type="match status" value="1"/>
</dbReference>